<dbReference type="AlphaFoldDB" id="C5A5S8"/>
<dbReference type="PANTHER" id="PTHR30006:SF24">
    <property type="entry name" value="SLL0237 PROTEIN"/>
    <property type="match status" value="1"/>
</dbReference>
<dbReference type="PATRIC" id="fig|593117.10.peg.1087"/>
<dbReference type="Proteomes" id="UP000001488">
    <property type="component" value="Chromosome"/>
</dbReference>
<sequence>MAAGCIGGGGGSTSSSESPTKSTTSSASQTTTSNEYTVSPSETTTSTQGETTTSQTQTTTSPTQTTTTAPQTTTTVTHTTTTPQQGNVELIILTRHDTTIQSLAKEYFLKSDIAKEYHITKIRFIKATESQWVEFIKRGVADVGWGGGPTLFDTLYTEGYLAPITDEKILSLLGTNISETIAGMPMVRKDNDGKVYWIAAALSSFGFTENKKALQKWGLPEPKKWEDIASEAWARDPPQYGIADPTRSTSNTRIYQIILQAFGWDQGWRILTLIAANSRIYDASDAVREAVIAGDIAAGNTIDFYGYTAMQLNPDCVYIIPEGESIINGDPIALLKSSKHPEAAQAFIYWVLTEGQKIWLNKEVNRLPVNPSIFNTPEGQQRQDLRTAYYLALHTRGIQFDDERALKTIYAMQQYFKATLVDTNEELHRAWMAIVNAHKSGKIDDQTFERLKDELTAPIQFKDPETGETVTFTEEYAEKINDKILKDPNFKDTIVQEWRDAAKAKYQKVLQEVNG</sequence>
<dbReference type="STRING" id="593117.TGAM_1088"/>
<dbReference type="SUPFAM" id="SSF53850">
    <property type="entry name" value="Periplasmic binding protein-like II"/>
    <property type="match status" value="1"/>
</dbReference>
<organism evidence="3 4">
    <name type="scientific">Thermococcus gammatolerans (strain DSM 15229 / JCM 11827 / EJ3)</name>
    <dbReference type="NCBI Taxonomy" id="593117"/>
    <lineage>
        <taxon>Archaea</taxon>
        <taxon>Methanobacteriati</taxon>
        <taxon>Methanobacteriota</taxon>
        <taxon>Thermococci</taxon>
        <taxon>Thermococcales</taxon>
        <taxon>Thermococcaceae</taxon>
        <taxon>Thermococcus</taxon>
    </lineage>
</organism>
<dbReference type="EMBL" id="CP001398">
    <property type="protein sequence ID" value="ACS33590.1"/>
    <property type="molecule type" value="Genomic_DNA"/>
</dbReference>
<dbReference type="HOGENOM" id="CLU_032622_0_0_2"/>
<protein>
    <submittedName>
        <fullName evidence="3">ABC-type transport system, periplasmic component</fullName>
    </submittedName>
</protein>
<dbReference type="PANTHER" id="PTHR30006">
    <property type="entry name" value="THIAMINE-BINDING PERIPLASMIC PROTEIN-RELATED"/>
    <property type="match status" value="1"/>
</dbReference>
<feature type="compositionally biased region" description="Gly residues" evidence="2">
    <location>
        <begin position="1"/>
        <end position="12"/>
    </location>
</feature>
<evidence type="ECO:0000256" key="2">
    <source>
        <dbReference type="SAM" id="MobiDB-lite"/>
    </source>
</evidence>
<evidence type="ECO:0000313" key="4">
    <source>
        <dbReference type="Proteomes" id="UP000001488"/>
    </source>
</evidence>
<dbReference type="Gene3D" id="3.40.190.10">
    <property type="entry name" value="Periplasmic binding protein-like II"/>
    <property type="match status" value="2"/>
</dbReference>
<dbReference type="InterPro" id="IPR006059">
    <property type="entry name" value="SBP"/>
</dbReference>
<dbReference type="KEGG" id="tga:TGAM_1088"/>
<dbReference type="Pfam" id="PF13416">
    <property type="entry name" value="SBP_bac_8"/>
    <property type="match status" value="1"/>
</dbReference>
<feature type="region of interest" description="Disordered" evidence="2">
    <location>
        <begin position="1"/>
        <end position="81"/>
    </location>
</feature>
<name>C5A5S8_THEGJ</name>
<gene>
    <name evidence="3" type="ordered locus">TGAM_1088</name>
</gene>
<keyword evidence="1" id="KW-0732">Signal</keyword>
<proteinExistence type="predicted"/>
<keyword evidence="4" id="KW-1185">Reference proteome</keyword>
<feature type="compositionally biased region" description="Low complexity" evidence="2">
    <location>
        <begin position="43"/>
        <end position="81"/>
    </location>
</feature>
<accession>C5A5S8</accession>
<evidence type="ECO:0000313" key="3">
    <source>
        <dbReference type="EMBL" id="ACS33590.1"/>
    </source>
</evidence>
<dbReference type="eggNOG" id="arCOG00221">
    <property type="taxonomic scope" value="Archaea"/>
</dbReference>
<feature type="compositionally biased region" description="Low complexity" evidence="2">
    <location>
        <begin position="13"/>
        <end position="33"/>
    </location>
</feature>
<dbReference type="PaxDb" id="593117-TGAM_1088"/>
<evidence type="ECO:0000256" key="1">
    <source>
        <dbReference type="ARBA" id="ARBA00022729"/>
    </source>
</evidence>
<reference evidence="3 4" key="1">
    <citation type="journal article" date="2007" name="Genome Biol.">
        <title>Genome analysis and genome-wide proteomics of Thermococcus gammatolerans, the most radioresistant organism known amongst the Archaea.</title>
        <authorList>
            <person name="Zivanovic Y."/>
            <person name="Armengaud J."/>
            <person name="Lagorce A."/>
            <person name="Leplat C."/>
            <person name="Guerin P."/>
            <person name="Dutertre M."/>
            <person name="Anthouard V."/>
            <person name="Forterre P."/>
            <person name="Wincker P."/>
            <person name="Confalonieri F."/>
        </authorList>
    </citation>
    <scope>NUCLEOTIDE SEQUENCE [LARGE SCALE GENOMIC DNA]</scope>
    <source>
        <strain evidence="4">DSM 15229 / JCM 11827 / EJ3</strain>
    </source>
</reference>